<accession>A0A8T2UMS6</accession>
<protein>
    <submittedName>
        <fullName evidence="1">Uncharacterized protein</fullName>
    </submittedName>
</protein>
<proteinExistence type="predicted"/>
<evidence type="ECO:0000313" key="2">
    <source>
        <dbReference type="Proteomes" id="UP000825935"/>
    </source>
</evidence>
<reference evidence="1" key="1">
    <citation type="submission" date="2021-08" db="EMBL/GenBank/DDBJ databases">
        <title>WGS assembly of Ceratopteris richardii.</title>
        <authorList>
            <person name="Marchant D.B."/>
            <person name="Chen G."/>
            <person name="Jenkins J."/>
            <person name="Shu S."/>
            <person name="Leebens-Mack J."/>
            <person name="Grimwood J."/>
            <person name="Schmutz J."/>
            <person name="Soltis P."/>
            <person name="Soltis D."/>
            <person name="Chen Z.-H."/>
        </authorList>
    </citation>
    <scope>NUCLEOTIDE SEQUENCE</scope>
    <source>
        <strain evidence="1">Whitten #5841</strain>
        <tissue evidence="1">Leaf</tissue>
    </source>
</reference>
<organism evidence="1 2">
    <name type="scientific">Ceratopteris richardii</name>
    <name type="common">Triangle waterfern</name>
    <dbReference type="NCBI Taxonomy" id="49495"/>
    <lineage>
        <taxon>Eukaryota</taxon>
        <taxon>Viridiplantae</taxon>
        <taxon>Streptophyta</taxon>
        <taxon>Embryophyta</taxon>
        <taxon>Tracheophyta</taxon>
        <taxon>Polypodiopsida</taxon>
        <taxon>Polypodiidae</taxon>
        <taxon>Polypodiales</taxon>
        <taxon>Pteridineae</taxon>
        <taxon>Pteridaceae</taxon>
        <taxon>Parkerioideae</taxon>
        <taxon>Ceratopteris</taxon>
    </lineage>
</organism>
<gene>
    <name evidence="1" type="ORF">KP509_05G072800</name>
</gene>
<sequence length="129" mass="14968">MHYSPVPYKWETSEYIQSIRKRIRSCAVQRILNESAFQFTGYPHFNVSVFGTVYSYKPNSLSSFNHIVNLPTDFIINLDGRALTLTEICEINLSILSHFLNHVQVPQIDMCSAPLHEHMFNNCRNVFLT</sequence>
<evidence type="ECO:0000313" key="1">
    <source>
        <dbReference type="EMBL" id="KAH7437451.1"/>
    </source>
</evidence>
<dbReference type="EMBL" id="CM035410">
    <property type="protein sequence ID" value="KAH7437451.1"/>
    <property type="molecule type" value="Genomic_DNA"/>
</dbReference>
<name>A0A8T2UMS6_CERRI</name>
<comment type="caution">
    <text evidence="1">The sequence shown here is derived from an EMBL/GenBank/DDBJ whole genome shotgun (WGS) entry which is preliminary data.</text>
</comment>
<dbReference type="AlphaFoldDB" id="A0A8T2UMS6"/>
<keyword evidence="2" id="KW-1185">Reference proteome</keyword>
<dbReference type="Proteomes" id="UP000825935">
    <property type="component" value="Chromosome 5"/>
</dbReference>